<feature type="signal peptide" evidence="1">
    <location>
        <begin position="1"/>
        <end position="29"/>
    </location>
</feature>
<dbReference type="Proteomes" id="UP001165343">
    <property type="component" value="Unassembled WGS sequence"/>
</dbReference>
<feature type="chain" id="PRO_5047293891" evidence="1">
    <location>
        <begin position="30"/>
        <end position="610"/>
    </location>
</feature>
<organism evidence="2 3">
    <name type="scientific">Sphingomonas anseongensis</name>
    <dbReference type="NCBI Taxonomy" id="2908207"/>
    <lineage>
        <taxon>Bacteria</taxon>
        <taxon>Pseudomonadati</taxon>
        <taxon>Pseudomonadota</taxon>
        <taxon>Alphaproteobacteria</taxon>
        <taxon>Sphingomonadales</taxon>
        <taxon>Sphingomonadaceae</taxon>
        <taxon>Sphingomonas</taxon>
    </lineage>
</organism>
<dbReference type="RefSeq" id="WP_249868713.1">
    <property type="nucleotide sequence ID" value="NZ_JAMGBC010000001.1"/>
</dbReference>
<dbReference type="PANTHER" id="PTHR33361">
    <property type="entry name" value="GLR0591 PROTEIN"/>
    <property type="match status" value="1"/>
</dbReference>
<dbReference type="InterPro" id="IPR006311">
    <property type="entry name" value="TAT_signal"/>
</dbReference>
<keyword evidence="3" id="KW-1185">Reference proteome</keyword>
<proteinExistence type="predicted"/>
<dbReference type="PROSITE" id="PS51318">
    <property type="entry name" value="TAT"/>
    <property type="match status" value="1"/>
</dbReference>
<accession>A0ABT0RHW5</accession>
<dbReference type="EMBL" id="JAMGBC010000001">
    <property type="protein sequence ID" value="MCL6679838.1"/>
    <property type="molecule type" value="Genomic_DNA"/>
</dbReference>
<keyword evidence="1" id="KW-0732">Signal</keyword>
<dbReference type="Pfam" id="PF05960">
    <property type="entry name" value="DUF885"/>
    <property type="match status" value="1"/>
</dbReference>
<reference evidence="2" key="1">
    <citation type="submission" date="2022-05" db="EMBL/GenBank/DDBJ databases">
        <authorList>
            <person name="Jo J.-H."/>
            <person name="Im W.-T."/>
        </authorList>
    </citation>
    <scope>NUCLEOTIDE SEQUENCE</scope>
    <source>
        <strain evidence="2">RG327</strain>
    </source>
</reference>
<dbReference type="InterPro" id="IPR010281">
    <property type="entry name" value="DUF885"/>
</dbReference>
<sequence length="610" mass="66314">MDRRTFLSTSTAALAAPLVSSVVPGKALALVQGAAGTGDAALNAAFDKIFTETMKDSPGYATALGVDVGELAYLHSTFDPKPFDQSRRESVAKDQASLALLRSMDPATLSPAAALNREIVMYGLEQNLVAYPKFGISSVQSPYDITQQDGIYFGIPDFLNSTHPVNNAADAEAYLSRLSDFAKLLDFETEDQRAQAARGFLAPAWALDLALGQIAKLRNQPAVSNGLVTSLADRAKAKNIPGDWAARATKIVEGDVYPALDRQVAMLNQLKPTTRPGDGATRLPNGEAIYAAALAEATTTNMTPEEVHKLGLDQVAEYTGKLDAILKTAGFTKGSVGERLAALNASPAQLYADNDEGRAALLASLNANVKQMTGLLPKAFKTMPTQPLEIRRVPVEIQDGASNGYYNPASLDGSRPAIYWINLKSTHDWPKYSLPSLTYHEGVPGHHLQISLSQTSKDIPMLRKISFFNSYLEGWALYAEQLSDEIGGYSGIENAGYLQSFLFRASRLVVDTGLNSKGWSREKAVDYMTATTGFPRPRVQREVERYCCSIGQACSYKIGHLAWLRAREKAKAILGSKFDIREFHEIIKDGAMPLTILEKRVEERARAQLA</sequence>
<evidence type="ECO:0000313" key="3">
    <source>
        <dbReference type="Proteomes" id="UP001165343"/>
    </source>
</evidence>
<evidence type="ECO:0000256" key="1">
    <source>
        <dbReference type="SAM" id="SignalP"/>
    </source>
</evidence>
<gene>
    <name evidence="2" type="ORF">LZ519_11010</name>
</gene>
<protein>
    <submittedName>
        <fullName evidence="2">DUF885 family protein</fullName>
    </submittedName>
</protein>
<name>A0ABT0RHW5_9SPHN</name>
<comment type="caution">
    <text evidence="2">The sequence shown here is derived from an EMBL/GenBank/DDBJ whole genome shotgun (WGS) entry which is preliminary data.</text>
</comment>
<dbReference type="PANTHER" id="PTHR33361:SF2">
    <property type="entry name" value="DUF885 DOMAIN-CONTAINING PROTEIN"/>
    <property type="match status" value="1"/>
</dbReference>
<evidence type="ECO:0000313" key="2">
    <source>
        <dbReference type="EMBL" id="MCL6679838.1"/>
    </source>
</evidence>